<feature type="transmembrane region" description="Helical" evidence="1">
    <location>
        <begin position="33"/>
        <end position="57"/>
    </location>
</feature>
<proteinExistence type="predicted"/>
<feature type="transmembrane region" description="Helical" evidence="1">
    <location>
        <begin position="123"/>
        <end position="145"/>
    </location>
</feature>
<dbReference type="GO" id="GO:0003677">
    <property type="term" value="F:DNA binding"/>
    <property type="evidence" value="ECO:0007669"/>
    <property type="project" value="UniProtKB-KW"/>
</dbReference>
<keyword evidence="1" id="KW-1133">Transmembrane helix</keyword>
<keyword evidence="1" id="KW-0812">Transmembrane</keyword>
<dbReference type="InterPro" id="IPR009577">
    <property type="entry name" value="Sm_multidrug_ex"/>
</dbReference>
<keyword evidence="2" id="KW-0238">DNA-binding</keyword>
<feature type="transmembrane region" description="Helical" evidence="1">
    <location>
        <begin position="90"/>
        <end position="111"/>
    </location>
</feature>
<protein>
    <submittedName>
        <fullName evidence="2">DNA-binding protein</fullName>
    </submittedName>
</protein>
<dbReference type="EMBL" id="RBZP01000036">
    <property type="protein sequence ID" value="RKQ28128.1"/>
    <property type="molecule type" value="Genomic_DNA"/>
</dbReference>
<dbReference type="OrthoDB" id="6400183at2"/>
<evidence type="ECO:0000256" key="1">
    <source>
        <dbReference type="SAM" id="Phobius"/>
    </source>
</evidence>
<comment type="caution">
    <text evidence="2">The sequence shown here is derived from an EMBL/GenBank/DDBJ whole genome shotgun (WGS) entry which is preliminary data.</text>
</comment>
<dbReference type="Pfam" id="PF06695">
    <property type="entry name" value="Sm_multidrug_ex"/>
    <property type="match status" value="1"/>
</dbReference>
<name>A0A494ZR22_9BACI</name>
<dbReference type="AlphaFoldDB" id="A0A494ZR22"/>
<dbReference type="Proteomes" id="UP000269301">
    <property type="component" value="Unassembled WGS sequence"/>
</dbReference>
<accession>A0A494ZR22</accession>
<evidence type="ECO:0000313" key="3">
    <source>
        <dbReference type="Proteomes" id="UP000269301"/>
    </source>
</evidence>
<keyword evidence="1" id="KW-0472">Membrane</keyword>
<gene>
    <name evidence="2" type="ORF">D8M06_19370</name>
</gene>
<reference evidence="2 3" key="1">
    <citation type="journal article" date="2016" name="Int. J. Syst. Evol. Microbiol.">
        <title>Oceanobacillus halophilus sp. nov., a novel moderately halophilic bacterium from a hypersaline lake.</title>
        <authorList>
            <person name="Amoozegar M.A."/>
            <person name="Bagheri M."/>
            <person name="Makhdoumi A."/>
            <person name="Nikou M.M."/>
            <person name="Fazeli S.A.S."/>
            <person name="Schumann P."/>
            <person name="Sproer C."/>
            <person name="Sanchez-Porro C."/>
            <person name="Ventosa A."/>
        </authorList>
    </citation>
    <scope>NUCLEOTIDE SEQUENCE [LARGE SCALE GENOMIC DNA]</scope>
    <source>
        <strain evidence="2 3">DSM 23996</strain>
    </source>
</reference>
<organism evidence="2 3">
    <name type="scientific">Oceanobacillus halophilus</name>
    <dbReference type="NCBI Taxonomy" id="930130"/>
    <lineage>
        <taxon>Bacteria</taxon>
        <taxon>Bacillati</taxon>
        <taxon>Bacillota</taxon>
        <taxon>Bacilli</taxon>
        <taxon>Bacillales</taxon>
        <taxon>Bacillaceae</taxon>
        <taxon>Oceanobacillus</taxon>
    </lineage>
</organism>
<dbReference type="RefSeq" id="WP_121206207.1">
    <property type="nucleotide sequence ID" value="NZ_RBZP01000036.1"/>
</dbReference>
<evidence type="ECO:0000313" key="2">
    <source>
        <dbReference type="EMBL" id="RKQ28128.1"/>
    </source>
</evidence>
<sequence>MDLLFAYIVVFVLAAVPFFEAYAVIPLAVLTGLPAAPVIILGLLGNVLTVLVVIVFINKIKAWRRKRKANKEEKPESKRTVRAQRLWKKYGLPGLAMIGPMFVGSHLTAFMSITLGGTKKKTLYWMTGSIVIWSVTFTILLYFGIDFLGLEERGMVNYFNKEAISD</sequence>
<keyword evidence="3" id="KW-1185">Reference proteome</keyword>